<comment type="subcellular location">
    <subcellularLocation>
        <location evidence="1">Cell membrane</location>
        <topology evidence="1">Multi-pass membrane protein</topology>
    </subcellularLocation>
</comment>
<organism evidence="11 12">
    <name type="scientific">Oleiagrimonas citrea</name>
    <dbReference type="NCBI Taxonomy" id="1665687"/>
    <lineage>
        <taxon>Bacteria</taxon>
        <taxon>Pseudomonadati</taxon>
        <taxon>Pseudomonadota</taxon>
        <taxon>Gammaproteobacteria</taxon>
        <taxon>Lysobacterales</taxon>
        <taxon>Rhodanobacteraceae</taxon>
        <taxon>Oleiagrimonas</taxon>
    </lineage>
</organism>
<comment type="similarity">
    <text evidence="6">Belongs to the YccS/YhfK family.</text>
</comment>
<comment type="caution">
    <text evidence="11">The sequence shown here is derived from an EMBL/GenBank/DDBJ whole genome shotgun (WGS) entry which is preliminary data.</text>
</comment>
<keyword evidence="3 8" id="KW-0812">Transmembrane</keyword>
<dbReference type="RefSeq" id="WP_168608208.1">
    <property type="nucleotide sequence ID" value="NZ_JAAZQD010000001.1"/>
</dbReference>
<evidence type="ECO:0000259" key="9">
    <source>
        <dbReference type="Pfam" id="PF12805"/>
    </source>
</evidence>
<evidence type="ECO:0000256" key="3">
    <source>
        <dbReference type="ARBA" id="ARBA00022692"/>
    </source>
</evidence>
<dbReference type="NCBIfam" id="TIGR01666">
    <property type="entry name" value="YCCS"/>
    <property type="match status" value="1"/>
</dbReference>
<feature type="transmembrane region" description="Helical" evidence="8">
    <location>
        <begin position="65"/>
        <end position="84"/>
    </location>
</feature>
<evidence type="ECO:0000256" key="8">
    <source>
        <dbReference type="SAM" id="Phobius"/>
    </source>
</evidence>
<evidence type="ECO:0000259" key="10">
    <source>
        <dbReference type="Pfam" id="PF13515"/>
    </source>
</evidence>
<protein>
    <submittedName>
        <fullName evidence="11">TIGR01666 family membrane protein</fullName>
    </submittedName>
</protein>
<evidence type="ECO:0000256" key="2">
    <source>
        <dbReference type="ARBA" id="ARBA00022475"/>
    </source>
</evidence>
<dbReference type="InterPro" id="IPR010020">
    <property type="entry name" value="Integral_membrane_YCCS_YHJK"/>
</dbReference>
<dbReference type="PANTHER" id="PTHR30509">
    <property type="entry name" value="P-HYDROXYBENZOIC ACID EFFLUX PUMP SUBUNIT-RELATED"/>
    <property type="match status" value="1"/>
</dbReference>
<dbReference type="Pfam" id="PF12805">
    <property type="entry name" value="FUSC-like"/>
    <property type="match status" value="1"/>
</dbReference>
<sequence>MLRLLSHFRTSDRFADALRVLLAMLGAALYGMQTQQPHLMIGLLLGVIAAALAETEDAWLRRLQALLGTLLCFLIAAFVVEALFTQPLAFAAALTLGSFLLVMLGAASPRYATIASATLLLAVYTMIGMDQPGANALPIWHEPLLLVAGAAWYGLFAMAWSVLFVQHPVRQALARLYATLGDYLDAKAQLFEPVRDLPVPTLRARLAQINGDVVEALNGCRLTLIDRLDRRRPHAALERSLSLYLAAQDIHERASSSHYPYQELAQAFFHSDVMFRAQRVMRGLAQACRQRAADERVGAAFRWSDELDESIRELREAVTRHRAGPESAPPELLQALDRLIDNLHHLMRRIACAEAPDAEDADRSLHDPTPSGPIEALRRIRTQLTPTSARFRHALRLSLAMLIGYLVLRLIHPGQGYWILLTVMLVCQPSHGATRQRVLQRIGGTFVGLLAGWALLTLFPDPRAQLAWTVAGGVLFFVTRYRRYLVATAAVTAFVLLAFNQIGNGFELIVPRMLDTLLGGAIAVAVTLLVLPDWRERELGTLYAELLRAQAGYLEAIVAQYASGKRDDLPYRRARRDAHEADAELSAHLGHARSDPAGQRADADLTLRLLAASQELLGHLSALGAHRPTSPVPDTARAIPTQGSALAARMHALADGSSMNDQDRSDAGQSVVSTDETMPAEQRVALTQLRLLREQLPVLEELYRHTRSNAR</sequence>
<feature type="transmembrane region" description="Helical" evidence="8">
    <location>
        <begin position="438"/>
        <end position="456"/>
    </location>
</feature>
<evidence type="ECO:0000256" key="4">
    <source>
        <dbReference type="ARBA" id="ARBA00022989"/>
    </source>
</evidence>
<dbReference type="Proteomes" id="UP000541636">
    <property type="component" value="Unassembled WGS sequence"/>
</dbReference>
<evidence type="ECO:0000256" key="6">
    <source>
        <dbReference type="ARBA" id="ARBA00043993"/>
    </source>
</evidence>
<feature type="compositionally biased region" description="Polar residues" evidence="7">
    <location>
        <begin position="667"/>
        <end position="676"/>
    </location>
</feature>
<feature type="transmembrane region" description="Helical" evidence="8">
    <location>
        <begin position="36"/>
        <end position="53"/>
    </location>
</feature>
<feature type="region of interest" description="Disordered" evidence="7">
    <location>
        <begin position="656"/>
        <end position="677"/>
    </location>
</feature>
<evidence type="ECO:0000256" key="7">
    <source>
        <dbReference type="SAM" id="MobiDB-lite"/>
    </source>
</evidence>
<evidence type="ECO:0000256" key="5">
    <source>
        <dbReference type="ARBA" id="ARBA00023136"/>
    </source>
</evidence>
<dbReference type="InterPro" id="IPR032692">
    <property type="entry name" value="YccS_N"/>
</dbReference>
<keyword evidence="4 8" id="KW-1133">Transmembrane helix</keyword>
<keyword evidence="2" id="KW-1003">Cell membrane</keyword>
<dbReference type="InterPro" id="IPR010019">
    <property type="entry name" value="Integral_membrane_YccS"/>
</dbReference>
<feature type="transmembrane region" description="Helical" evidence="8">
    <location>
        <begin position="485"/>
        <end position="503"/>
    </location>
</feature>
<evidence type="ECO:0000256" key="1">
    <source>
        <dbReference type="ARBA" id="ARBA00004651"/>
    </source>
</evidence>
<name>A0A846ZJS7_9GAMM</name>
<evidence type="ECO:0000313" key="11">
    <source>
        <dbReference type="EMBL" id="NKZ37621.1"/>
    </source>
</evidence>
<accession>A0A846ZJS7</accession>
<feature type="domain" description="Integral membrane bound transporter" evidence="10">
    <location>
        <begin position="405"/>
        <end position="526"/>
    </location>
</feature>
<dbReference type="NCBIfam" id="TIGR01667">
    <property type="entry name" value="YCCS_YHFK"/>
    <property type="match status" value="1"/>
</dbReference>
<dbReference type="Pfam" id="PF13515">
    <property type="entry name" value="FUSC_2"/>
    <property type="match status" value="1"/>
</dbReference>
<feature type="transmembrane region" description="Helical" evidence="8">
    <location>
        <begin position="90"/>
        <end position="106"/>
    </location>
</feature>
<dbReference type="PANTHER" id="PTHR30509:SF8">
    <property type="entry name" value="INNER MEMBRANE PROTEIN YCCS"/>
    <property type="match status" value="1"/>
</dbReference>
<feature type="transmembrane region" description="Helical" evidence="8">
    <location>
        <begin position="509"/>
        <end position="531"/>
    </location>
</feature>
<gene>
    <name evidence="11" type="primary">yccS</name>
    <name evidence="11" type="ORF">HF690_01475</name>
</gene>
<dbReference type="AlphaFoldDB" id="A0A846ZJS7"/>
<evidence type="ECO:0000313" key="12">
    <source>
        <dbReference type="Proteomes" id="UP000541636"/>
    </source>
</evidence>
<dbReference type="InterPro" id="IPR049453">
    <property type="entry name" value="Memb_transporter_dom"/>
</dbReference>
<reference evidence="11 12" key="1">
    <citation type="journal article" date="2017" name="Int. J. Syst. Evol. Microbiol.">
        <title>Oleiagrimonas citrea sp. nov., a marine bacterium isolated from tidal flat sediment and emended description of the genus Oleiagrimonas Fang et al. 2015 and Oleiagrimonas soli.</title>
        <authorList>
            <person name="Yang S.H."/>
            <person name="Seo H.S."/>
            <person name="Seong C.N."/>
            <person name="Kwon K.K."/>
        </authorList>
    </citation>
    <scope>NUCLEOTIDE SEQUENCE [LARGE SCALE GENOMIC DNA]</scope>
    <source>
        <strain evidence="11 12">MEBiC09124</strain>
    </source>
</reference>
<proteinExistence type="inferred from homology"/>
<dbReference type="GO" id="GO:0005886">
    <property type="term" value="C:plasma membrane"/>
    <property type="evidence" value="ECO:0007669"/>
    <property type="project" value="UniProtKB-SubCell"/>
</dbReference>
<keyword evidence="12" id="KW-1185">Reference proteome</keyword>
<feature type="transmembrane region" description="Helical" evidence="8">
    <location>
        <begin position="144"/>
        <end position="165"/>
    </location>
</feature>
<feature type="domain" description="Integral membrane protein YccS N-terminal" evidence="9">
    <location>
        <begin position="66"/>
        <end position="347"/>
    </location>
</feature>
<dbReference type="EMBL" id="JAAZQD010000001">
    <property type="protein sequence ID" value="NKZ37621.1"/>
    <property type="molecule type" value="Genomic_DNA"/>
</dbReference>
<keyword evidence="5 8" id="KW-0472">Membrane</keyword>
<feature type="transmembrane region" description="Helical" evidence="8">
    <location>
        <begin position="111"/>
        <end position="129"/>
    </location>
</feature>